<dbReference type="GO" id="GO:0016787">
    <property type="term" value="F:hydrolase activity"/>
    <property type="evidence" value="ECO:0007669"/>
    <property type="project" value="UniProtKB-KW"/>
</dbReference>
<comment type="caution">
    <text evidence="3">The sequence shown here is derived from an EMBL/GenBank/DDBJ whole genome shotgun (WGS) entry which is preliminary data.</text>
</comment>
<keyword evidence="1" id="KW-0479">Metal-binding</keyword>
<dbReference type="Proteomes" id="UP000317371">
    <property type="component" value="Unassembled WGS sequence"/>
</dbReference>
<dbReference type="EMBL" id="VIGC01000025">
    <property type="protein sequence ID" value="TQE94282.1"/>
    <property type="molecule type" value="Genomic_DNA"/>
</dbReference>
<dbReference type="Gene3D" id="3.60.15.10">
    <property type="entry name" value="Ribonuclease Z/Hydroxyacylglutathione hydrolase-like"/>
    <property type="match status" value="1"/>
</dbReference>
<dbReference type="Gene3D" id="3.40.250.10">
    <property type="entry name" value="Rhodanese-like domain"/>
    <property type="match status" value="2"/>
</dbReference>
<dbReference type="GO" id="GO:0006749">
    <property type="term" value="P:glutathione metabolic process"/>
    <property type="evidence" value="ECO:0007669"/>
    <property type="project" value="InterPro"/>
</dbReference>
<protein>
    <submittedName>
        <fullName evidence="3">MBL fold metallo-hydrolase</fullName>
    </submittedName>
</protein>
<evidence type="ECO:0000256" key="1">
    <source>
        <dbReference type="ARBA" id="ARBA00022723"/>
    </source>
</evidence>
<dbReference type="PROSITE" id="PS50206">
    <property type="entry name" value="RHODANESE_3"/>
    <property type="match status" value="2"/>
</dbReference>
<dbReference type="Pfam" id="PF00581">
    <property type="entry name" value="Rhodanese"/>
    <property type="match status" value="1"/>
</dbReference>
<sequence>MLLRYFYDERLAQASYLVGCVATGEALVVDPAREITPYLRAAEKEGLRITHVTETHIHADFVSGSRELAAATGATIYLSDMGDASWKYGYADEPNVILVRDGDSWMVGNVRVEVLHTPGHTPEHISFMITDTAGADRPMGIFTGDFLFVGDVGRPDLLEEAAGLKGTKEAGARQQFQTVQRFKELPDYLQIWPGHGAGSACGKALGAVPSTTLGYEKLFNPAFQFQEEEAFVTWLLEGQPEAPRYFAQMKKVNKEGPALLASLTSPTRLDRAALDRVLAAGGQVFDLRNRGDFAAAHVPGTINVPADNNSFVTYLGWLVDYTRPVYLVLPSVDRAAEILVALRSIGIDQVAGYVGPDALAHGTQALPVITVRQLARRLSDSGSEEDVIILDVRGRGEYAERHIVGAWHIPLGHLPQRLAELPRNRTIVTQCASGYRSQIAASLLTAAGFDDVMALNEGTDCWSRYLPTETGQAMEAIKAN</sequence>
<proteinExistence type="predicted"/>
<dbReference type="SMART" id="SM00849">
    <property type="entry name" value="Lactamase_B"/>
    <property type="match status" value="1"/>
</dbReference>
<evidence type="ECO:0000259" key="2">
    <source>
        <dbReference type="PROSITE" id="PS50206"/>
    </source>
</evidence>
<dbReference type="PANTHER" id="PTHR43084:SF1">
    <property type="entry name" value="PERSULFIDE DIOXYGENASE ETHE1, MITOCHONDRIAL"/>
    <property type="match status" value="1"/>
</dbReference>
<dbReference type="SMART" id="SM00450">
    <property type="entry name" value="RHOD"/>
    <property type="match status" value="2"/>
</dbReference>
<evidence type="ECO:0000313" key="3">
    <source>
        <dbReference type="EMBL" id="TQE94282.1"/>
    </source>
</evidence>
<dbReference type="OrthoDB" id="9784009at2"/>
<dbReference type="GO" id="GO:0070813">
    <property type="term" value="P:hydrogen sulfide metabolic process"/>
    <property type="evidence" value="ECO:0007669"/>
    <property type="project" value="TreeGrafter"/>
</dbReference>
<dbReference type="PANTHER" id="PTHR43084">
    <property type="entry name" value="PERSULFIDE DIOXYGENASE ETHE1"/>
    <property type="match status" value="1"/>
</dbReference>
<dbReference type="FunFam" id="3.60.15.10:FF:000030">
    <property type="entry name" value="Metallo-beta-lactamase family protein"/>
    <property type="match status" value="1"/>
</dbReference>
<dbReference type="GO" id="GO:0050313">
    <property type="term" value="F:sulfur dioxygenase activity"/>
    <property type="evidence" value="ECO:0007669"/>
    <property type="project" value="InterPro"/>
</dbReference>
<feature type="domain" description="Rhodanese" evidence="2">
    <location>
        <begin position="383"/>
        <end position="470"/>
    </location>
</feature>
<keyword evidence="4" id="KW-1185">Reference proteome</keyword>
<dbReference type="InParanoid" id="A0A540VC41"/>
<keyword evidence="3" id="KW-0378">Hydrolase</keyword>
<dbReference type="InterPro" id="IPR001763">
    <property type="entry name" value="Rhodanese-like_dom"/>
</dbReference>
<dbReference type="AlphaFoldDB" id="A0A540VC41"/>
<dbReference type="InterPro" id="IPR036873">
    <property type="entry name" value="Rhodanese-like_dom_sf"/>
</dbReference>
<dbReference type="SUPFAM" id="SSF56281">
    <property type="entry name" value="Metallo-hydrolase/oxidoreductase"/>
    <property type="match status" value="1"/>
</dbReference>
<dbReference type="CDD" id="cd07724">
    <property type="entry name" value="POD-like_MBL-fold"/>
    <property type="match status" value="1"/>
</dbReference>
<accession>A0A540VC41</accession>
<gene>
    <name evidence="3" type="ORF">FKZ61_17170</name>
</gene>
<feature type="domain" description="Rhodanese" evidence="2">
    <location>
        <begin position="278"/>
        <end position="361"/>
    </location>
</feature>
<dbReference type="InterPro" id="IPR051682">
    <property type="entry name" value="Mito_Persulfide_Diox"/>
</dbReference>
<dbReference type="InterPro" id="IPR036866">
    <property type="entry name" value="RibonucZ/Hydroxyglut_hydro"/>
</dbReference>
<dbReference type="InterPro" id="IPR001279">
    <property type="entry name" value="Metallo-B-lactamas"/>
</dbReference>
<dbReference type="Pfam" id="PF00753">
    <property type="entry name" value="Lactamase_B"/>
    <property type="match status" value="1"/>
</dbReference>
<dbReference type="GO" id="GO:0046872">
    <property type="term" value="F:metal ion binding"/>
    <property type="evidence" value="ECO:0007669"/>
    <property type="project" value="UniProtKB-KW"/>
</dbReference>
<reference evidence="3 4" key="1">
    <citation type="submission" date="2019-06" db="EMBL/GenBank/DDBJ databases">
        <title>Genome sequence of Litorilinea aerophila BAA-2444.</title>
        <authorList>
            <person name="Maclea K.S."/>
            <person name="Maurais E.G."/>
            <person name="Iannazzi L.C."/>
        </authorList>
    </citation>
    <scope>NUCLEOTIDE SEQUENCE [LARGE SCALE GENOMIC DNA]</scope>
    <source>
        <strain evidence="3 4">ATCC BAA-2444</strain>
    </source>
</reference>
<name>A0A540VC41_9CHLR</name>
<dbReference type="CDD" id="cd00158">
    <property type="entry name" value="RHOD"/>
    <property type="match status" value="2"/>
</dbReference>
<dbReference type="RefSeq" id="WP_141611388.1">
    <property type="nucleotide sequence ID" value="NZ_VIGC02000025.1"/>
</dbReference>
<dbReference type="SUPFAM" id="SSF52821">
    <property type="entry name" value="Rhodanese/Cell cycle control phosphatase"/>
    <property type="match status" value="2"/>
</dbReference>
<organism evidence="3 4">
    <name type="scientific">Litorilinea aerophila</name>
    <dbReference type="NCBI Taxonomy" id="1204385"/>
    <lineage>
        <taxon>Bacteria</taxon>
        <taxon>Bacillati</taxon>
        <taxon>Chloroflexota</taxon>
        <taxon>Caldilineae</taxon>
        <taxon>Caldilineales</taxon>
        <taxon>Caldilineaceae</taxon>
        <taxon>Litorilinea</taxon>
    </lineage>
</organism>
<evidence type="ECO:0000313" key="4">
    <source>
        <dbReference type="Proteomes" id="UP000317371"/>
    </source>
</evidence>
<dbReference type="InterPro" id="IPR044528">
    <property type="entry name" value="POD-like_MBL-fold"/>
</dbReference>